<dbReference type="InterPro" id="IPR051323">
    <property type="entry name" value="AtsK-like"/>
</dbReference>
<accession>A0A6J6HI30</accession>
<evidence type="ECO:0000256" key="4">
    <source>
        <dbReference type="ARBA" id="ARBA00023002"/>
    </source>
</evidence>
<dbReference type="GO" id="GO:0016706">
    <property type="term" value="F:2-oxoglutarate-dependent dioxygenase activity"/>
    <property type="evidence" value="ECO:0007669"/>
    <property type="project" value="TreeGrafter"/>
</dbReference>
<comment type="similarity">
    <text evidence="1">Belongs to the TfdA dioxygenase family.</text>
</comment>
<dbReference type="EMBL" id="CAFBNJ010000002">
    <property type="protein sequence ID" value="CAB4939198.1"/>
    <property type="molecule type" value="Genomic_DNA"/>
</dbReference>
<dbReference type="EMBL" id="CAFBRD010000001">
    <property type="protein sequence ID" value="CAB5072682.1"/>
    <property type="molecule type" value="Genomic_DNA"/>
</dbReference>
<evidence type="ECO:0000256" key="1">
    <source>
        <dbReference type="ARBA" id="ARBA00005896"/>
    </source>
</evidence>
<dbReference type="PANTHER" id="PTHR30468">
    <property type="entry name" value="ALPHA-KETOGLUTARATE-DEPENDENT SULFONATE DIOXYGENASE"/>
    <property type="match status" value="1"/>
</dbReference>
<feature type="region of interest" description="Disordered" evidence="6">
    <location>
        <begin position="255"/>
        <end position="279"/>
    </location>
</feature>
<dbReference type="EMBL" id="CAEUNJ010000002">
    <property type="protein sequence ID" value="CAB4370197.1"/>
    <property type="molecule type" value="Genomic_DNA"/>
</dbReference>
<evidence type="ECO:0000313" key="9">
    <source>
        <dbReference type="EMBL" id="CAB4370197.1"/>
    </source>
</evidence>
<reference evidence="11" key="1">
    <citation type="submission" date="2020-05" db="EMBL/GenBank/DDBJ databases">
        <authorList>
            <person name="Chiriac C."/>
            <person name="Salcher M."/>
            <person name="Ghai R."/>
            <person name="Kavagutti S V."/>
        </authorList>
    </citation>
    <scope>NUCLEOTIDE SEQUENCE</scope>
</reference>
<dbReference type="InterPro" id="IPR042098">
    <property type="entry name" value="TauD-like_sf"/>
</dbReference>
<feature type="domain" description="TauD/TfdA-like" evidence="7">
    <location>
        <begin position="4"/>
        <end position="247"/>
    </location>
</feature>
<evidence type="ECO:0000313" key="12">
    <source>
        <dbReference type="EMBL" id="CAB4691736.1"/>
    </source>
</evidence>
<gene>
    <name evidence="10" type="ORF">UFOPK1762_00009</name>
    <name evidence="11" type="ORF">UFOPK1906_00119</name>
    <name evidence="12" type="ORF">UFOPK2624_00015</name>
    <name evidence="8" type="ORF">UFOPK3331_00059</name>
    <name evidence="13" type="ORF">UFOPK3785_00059</name>
    <name evidence="9" type="ORF">UFOPK4201_00063</name>
    <name evidence="14" type="ORF">UFOPK4371_00059</name>
</gene>
<evidence type="ECO:0000256" key="3">
    <source>
        <dbReference type="ARBA" id="ARBA00022964"/>
    </source>
</evidence>
<evidence type="ECO:0000256" key="2">
    <source>
        <dbReference type="ARBA" id="ARBA00022723"/>
    </source>
</evidence>
<dbReference type="SUPFAM" id="SSF51197">
    <property type="entry name" value="Clavaminate synthase-like"/>
    <property type="match status" value="1"/>
</dbReference>
<dbReference type="Pfam" id="PF02668">
    <property type="entry name" value="TauD"/>
    <property type="match status" value="1"/>
</dbReference>
<keyword evidence="4" id="KW-0560">Oxidoreductase</keyword>
<proteinExistence type="inferred from homology"/>
<organism evidence="11">
    <name type="scientific">freshwater metagenome</name>
    <dbReference type="NCBI Taxonomy" id="449393"/>
    <lineage>
        <taxon>unclassified sequences</taxon>
        <taxon>metagenomes</taxon>
        <taxon>ecological metagenomes</taxon>
    </lineage>
</organism>
<dbReference type="Gene3D" id="3.60.130.10">
    <property type="entry name" value="Clavaminate synthase-like"/>
    <property type="match status" value="1"/>
</dbReference>
<dbReference type="GO" id="GO:0046872">
    <property type="term" value="F:metal ion binding"/>
    <property type="evidence" value="ECO:0007669"/>
    <property type="project" value="UniProtKB-KW"/>
</dbReference>
<evidence type="ECO:0000313" key="14">
    <source>
        <dbReference type="EMBL" id="CAB5072682.1"/>
    </source>
</evidence>
<evidence type="ECO:0000313" key="13">
    <source>
        <dbReference type="EMBL" id="CAB4939198.1"/>
    </source>
</evidence>
<dbReference type="InterPro" id="IPR003819">
    <property type="entry name" value="TauD/TfdA-like"/>
</dbReference>
<keyword evidence="3" id="KW-0223">Dioxygenase</keyword>
<dbReference type="AlphaFoldDB" id="A0A6J6HI30"/>
<evidence type="ECO:0000313" key="11">
    <source>
        <dbReference type="EMBL" id="CAB4612193.1"/>
    </source>
</evidence>
<keyword evidence="5" id="KW-0408">Iron</keyword>
<name>A0A6J6HI30_9ZZZZ</name>
<dbReference type="EMBL" id="CAEZTY010000001">
    <property type="protein sequence ID" value="CAB4573957.1"/>
    <property type="molecule type" value="Genomic_DNA"/>
</dbReference>
<dbReference type="PANTHER" id="PTHR30468:SF1">
    <property type="entry name" value="ALPHA-KETOGLUTARATE-DEPENDENT SULFONATE DIOXYGENASE"/>
    <property type="match status" value="1"/>
</dbReference>
<sequence>MSIEITQLGGAIGALVSGIDLRSLDDQTFQELHTAWLLNLVLIFPDQHLSPTEQRNFASWFGELEIHPLTEKLDDTPEVTVLHSERGGRADVWHTDVTFNDTPPIAAVLQQISGPVAGGDTMWANQYAAFESMSSSMQTFVRGLTAIHTAWPQGHPEMKAERPLVLRHPATGREALAINRLFTTRIPQLEQAESDAVLALLFAWGERPELTCRWKWSAGDVAIWDNRCTRHYAVGDYKDDRVMHRVTVLGTYVDPTQESPATPHQIPTRLSAASAFERR</sequence>
<protein>
    <submittedName>
        <fullName evidence="11">Unannotated protein</fullName>
    </submittedName>
</protein>
<evidence type="ECO:0000256" key="6">
    <source>
        <dbReference type="SAM" id="MobiDB-lite"/>
    </source>
</evidence>
<dbReference type="GO" id="GO:0005737">
    <property type="term" value="C:cytoplasm"/>
    <property type="evidence" value="ECO:0007669"/>
    <property type="project" value="TreeGrafter"/>
</dbReference>
<dbReference type="EMBL" id="CAESAL010000001">
    <property type="protein sequence ID" value="CAB4329685.1"/>
    <property type="molecule type" value="Genomic_DNA"/>
</dbReference>
<dbReference type="EMBL" id="CAEZXY010000001">
    <property type="protein sequence ID" value="CAB4691736.1"/>
    <property type="molecule type" value="Genomic_DNA"/>
</dbReference>
<evidence type="ECO:0000313" key="10">
    <source>
        <dbReference type="EMBL" id="CAB4573957.1"/>
    </source>
</evidence>
<evidence type="ECO:0000256" key="5">
    <source>
        <dbReference type="ARBA" id="ARBA00023004"/>
    </source>
</evidence>
<keyword evidence="2" id="KW-0479">Metal-binding</keyword>
<dbReference type="EMBL" id="CAEZVC010000003">
    <property type="protein sequence ID" value="CAB4612193.1"/>
    <property type="molecule type" value="Genomic_DNA"/>
</dbReference>
<evidence type="ECO:0000259" key="7">
    <source>
        <dbReference type="Pfam" id="PF02668"/>
    </source>
</evidence>
<evidence type="ECO:0000313" key="8">
    <source>
        <dbReference type="EMBL" id="CAB4329685.1"/>
    </source>
</evidence>